<evidence type="ECO:0000313" key="2">
    <source>
        <dbReference type="Proteomes" id="UP001221924"/>
    </source>
</evidence>
<gene>
    <name evidence="1" type="ORF">PZH42_23325</name>
</gene>
<dbReference type="RefSeq" id="WP_192914567.1">
    <property type="nucleotide sequence ID" value="NZ_JANFZY010000041.1"/>
</dbReference>
<comment type="caution">
    <text evidence="1">The sequence shown here is derived from an EMBL/GenBank/DDBJ whole genome shotgun (WGS) entry which is preliminary data.</text>
</comment>
<name>A0AAW6M730_9BACE</name>
<dbReference type="AlphaFoldDB" id="A0AAW6M730"/>
<organism evidence="1 2">
    <name type="scientific">Bacteroides cellulosilyticus</name>
    <dbReference type="NCBI Taxonomy" id="246787"/>
    <lineage>
        <taxon>Bacteria</taxon>
        <taxon>Pseudomonadati</taxon>
        <taxon>Bacteroidota</taxon>
        <taxon>Bacteroidia</taxon>
        <taxon>Bacteroidales</taxon>
        <taxon>Bacteroidaceae</taxon>
        <taxon>Bacteroides</taxon>
    </lineage>
</organism>
<evidence type="ECO:0008006" key="3">
    <source>
        <dbReference type="Google" id="ProtNLM"/>
    </source>
</evidence>
<dbReference type="EMBL" id="JARFID010000035">
    <property type="protein sequence ID" value="MDE8697041.1"/>
    <property type="molecule type" value="Genomic_DNA"/>
</dbReference>
<sequence length="271" mass="31488">MKKCCIEINGLPWHCFSIYYTSNEWHRILPNIIAYMKEHWDIYQYMLFLSSDRGDNIKLMFASSSGHPEDVQDKVSTFLHHLVDVYPSTVVDTMNYGFELWAHYPNNSIIKDDLAIPKELIYTQDLCVIGQLQSQLFASLLNDDASEDSRSSIALFLCMNLLRTCQSSELVTIFDNLEELSIEKINIEMNLMDAYWEYKFDDQEKEIVSQLLKEISRKYVLGGMKTGFHNMCVLISQQLNVSDMASIIGMLKIWYNNRILKDLISNKSLTN</sequence>
<proteinExistence type="predicted"/>
<reference evidence="1" key="1">
    <citation type="submission" date="2023-03" db="EMBL/GenBank/DDBJ databases">
        <title>DFI Biobank Strains.</title>
        <authorList>
            <person name="Mostad J."/>
            <person name="Paddock L."/>
            <person name="Medina S."/>
            <person name="Waligurski E."/>
            <person name="Barat B."/>
            <person name="Smith R."/>
            <person name="Burgo V."/>
            <person name="Metcalfe C."/>
            <person name="Woodson C."/>
            <person name="Sundararajan A."/>
            <person name="Ramaswamy R."/>
            <person name="Lin H."/>
            <person name="Pamer E.G."/>
        </authorList>
    </citation>
    <scope>NUCLEOTIDE SEQUENCE</scope>
    <source>
        <strain evidence="1">DFI.9.5</strain>
    </source>
</reference>
<protein>
    <recommendedName>
        <fullName evidence="3">Thiopeptide-type bacteriocin biosynthesis domain-containing protein</fullName>
    </recommendedName>
</protein>
<evidence type="ECO:0000313" key="1">
    <source>
        <dbReference type="EMBL" id="MDE8697041.1"/>
    </source>
</evidence>
<dbReference type="Proteomes" id="UP001221924">
    <property type="component" value="Unassembled WGS sequence"/>
</dbReference>
<accession>A0AAW6M730</accession>